<dbReference type="Proteomes" id="UP001204000">
    <property type="component" value="Unassembled WGS sequence"/>
</dbReference>
<gene>
    <name evidence="1" type="ORF">M5J20_08935</name>
</gene>
<keyword evidence="2" id="KW-1185">Reference proteome</keyword>
<comment type="caution">
    <text evidence="1">The sequence shown here is derived from an EMBL/GenBank/DDBJ whole genome shotgun (WGS) entry which is preliminary data.</text>
</comment>
<evidence type="ECO:0000313" key="2">
    <source>
        <dbReference type="Proteomes" id="UP001204000"/>
    </source>
</evidence>
<name>A0ABT1G5L5_9CORY</name>
<reference evidence="1" key="1">
    <citation type="submission" date="2022-05" db="EMBL/GenBank/DDBJ databases">
        <title>Corynebacterium sp. TA-R-1 sp. nov., isolated from human feces.</title>
        <authorList>
            <person name="Shamsuzzaman M."/>
            <person name="Dahal R.H."/>
        </authorList>
    </citation>
    <scope>NUCLEOTIDE SEQUENCE</scope>
    <source>
        <strain evidence="1">TA-R-1</strain>
    </source>
</reference>
<organism evidence="1 2">
    <name type="scientific">Corynebacterium stercoris</name>
    <dbReference type="NCBI Taxonomy" id="2943490"/>
    <lineage>
        <taxon>Bacteria</taxon>
        <taxon>Bacillati</taxon>
        <taxon>Actinomycetota</taxon>
        <taxon>Actinomycetes</taxon>
        <taxon>Mycobacteriales</taxon>
        <taxon>Corynebacteriaceae</taxon>
        <taxon>Corynebacterium</taxon>
    </lineage>
</organism>
<evidence type="ECO:0000313" key="1">
    <source>
        <dbReference type="EMBL" id="MCP1388308.1"/>
    </source>
</evidence>
<proteinExistence type="predicted"/>
<dbReference type="EMBL" id="JAMFTQ010000013">
    <property type="protein sequence ID" value="MCP1388308.1"/>
    <property type="molecule type" value="Genomic_DNA"/>
</dbReference>
<accession>A0ABT1G5L5</accession>
<sequence>RKAPDTLELPSGASPGTLTPVELRAELERDLNQLEHRVMDLERTPSSPTFVDDFVRILGDYRLILEYIRHVAFTDVKEREKLETPALYESTYWYPHYFTYYHLDTWHASNVAAAQAAAASSSSGFSAAGGSSSF</sequence>
<feature type="non-terminal residue" evidence="1">
    <location>
        <position position="1"/>
    </location>
</feature>
<protein>
    <submittedName>
        <fullName evidence="1">Uncharacterized protein</fullName>
    </submittedName>
</protein>